<keyword evidence="3" id="KW-1185">Reference proteome</keyword>
<feature type="transmembrane region" description="Helical" evidence="1">
    <location>
        <begin position="319"/>
        <end position="336"/>
    </location>
</feature>
<dbReference type="PATRIC" id="fig|148814.8.peg.1206"/>
<name>A0A0M9DC21_9LACO</name>
<comment type="caution">
    <text evidence="2">The sequence shown here is derived from an EMBL/GenBank/DDBJ whole genome shotgun (WGS) entry which is preliminary data.</text>
</comment>
<keyword evidence="1" id="KW-0812">Transmembrane</keyword>
<feature type="transmembrane region" description="Helical" evidence="1">
    <location>
        <begin position="131"/>
        <end position="148"/>
    </location>
</feature>
<feature type="transmembrane region" description="Helical" evidence="1">
    <location>
        <begin position="7"/>
        <end position="28"/>
    </location>
</feature>
<feature type="transmembrane region" description="Helical" evidence="1">
    <location>
        <begin position="201"/>
        <end position="222"/>
    </location>
</feature>
<reference evidence="2 3" key="1">
    <citation type="journal article" date="2015" name="Genome Biol. Evol.">
        <title>Functionally Structured Genomes in Lactobacillus kunkeei Colonizing the Honey Crop and Food Products of Honeybees and Stingless Bees.</title>
        <authorList>
            <person name="Tamarit D."/>
            <person name="Ellegaard K.M."/>
            <person name="Wikander J."/>
            <person name="Olofsson T."/>
            <person name="Vasquez A."/>
            <person name="Andersson S.G."/>
        </authorList>
    </citation>
    <scope>NUCLEOTIDE SEQUENCE [LARGE SCALE GENOMIC DNA]</scope>
    <source>
        <strain evidence="2 3">LAko</strain>
    </source>
</reference>
<feature type="transmembrane region" description="Helical" evidence="1">
    <location>
        <begin position="290"/>
        <end position="313"/>
    </location>
</feature>
<accession>A0A0M9DC21</accession>
<sequence>MNKKAKLTLGLFLISIAYMLFFMHPTIWRDESFTMALVGHNYGDIIRLDSMDVHPPFYYIALKFFLNITAFWTNSLFTKVIIARLFSYILAILTFLTLSKTVKNLGVPGANAIQWAGFFLAPSIMRYSTQIRMYALAALFLSLVLNQLQHYDNSQKIGHIFLAVIFASFASYTHYFAAVAAGWMLFLYFVKFQFNRYDGNAILRGIIVFLVMFVPWGVVAFAQAQQVSSSYWIPPVNVENIINNFVNLFADVFTDNGGQYYAIAFMVLLIYPTIWAYLNMSKKFKSTLTIVLLVFVLTTLTGIAISVAVRPIYIARYAYPAYALVIFFMMTIVSQMMKKPLSRLSNYFMTSILAVGLTIIIGMNVGFLGSNQFNNYIMPSYNLADSVEQYKENPNNVIHLNPNQSPNSIVQKTVYIKSINKRVYIKNFNVARILGKDNQKLFYGLFDNVDQSSSK</sequence>
<protein>
    <recommendedName>
        <fullName evidence="4">Glycosyltransferase RgtA/B/C/D-like domain-containing protein</fullName>
    </recommendedName>
</protein>
<evidence type="ECO:0000256" key="1">
    <source>
        <dbReference type="SAM" id="Phobius"/>
    </source>
</evidence>
<proteinExistence type="predicted"/>
<keyword evidence="1" id="KW-1133">Transmembrane helix</keyword>
<organism evidence="2 3">
    <name type="scientific">Apilactobacillus kunkeei</name>
    <dbReference type="NCBI Taxonomy" id="148814"/>
    <lineage>
        <taxon>Bacteria</taxon>
        <taxon>Bacillati</taxon>
        <taxon>Bacillota</taxon>
        <taxon>Bacilli</taxon>
        <taxon>Lactobacillales</taxon>
        <taxon>Lactobacillaceae</taxon>
        <taxon>Apilactobacillus</taxon>
    </lineage>
</organism>
<evidence type="ECO:0008006" key="4">
    <source>
        <dbReference type="Google" id="ProtNLM"/>
    </source>
</evidence>
<feature type="transmembrane region" description="Helical" evidence="1">
    <location>
        <begin position="260"/>
        <end position="278"/>
    </location>
</feature>
<dbReference type="AlphaFoldDB" id="A0A0M9DC21"/>
<feature type="transmembrane region" description="Helical" evidence="1">
    <location>
        <begin position="348"/>
        <end position="369"/>
    </location>
</feature>
<dbReference type="EMBL" id="JXCY01000007">
    <property type="protein sequence ID" value="KOY75860.1"/>
    <property type="molecule type" value="Genomic_DNA"/>
</dbReference>
<feature type="transmembrane region" description="Helical" evidence="1">
    <location>
        <begin position="81"/>
        <end position="99"/>
    </location>
</feature>
<evidence type="ECO:0000313" key="2">
    <source>
        <dbReference type="EMBL" id="KOY75860.1"/>
    </source>
</evidence>
<dbReference type="Proteomes" id="UP000037778">
    <property type="component" value="Unassembled WGS sequence"/>
</dbReference>
<gene>
    <name evidence="2" type="ORF">RZ71_02810</name>
</gene>
<keyword evidence="1" id="KW-0472">Membrane</keyword>
<feature type="transmembrane region" description="Helical" evidence="1">
    <location>
        <begin position="160"/>
        <end position="189"/>
    </location>
</feature>
<evidence type="ECO:0000313" key="3">
    <source>
        <dbReference type="Proteomes" id="UP000037778"/>
    </source>
</evidence>